<dbReference type="KEGG" id="xla:121400624"/>
<keyword evidence="3" id="KW-1185">Reference proteome</keyword>
<organism evidence="3 4">
    <name type="scientific">Xenopus laevis</name>
    <name type="common">African clawed frog</name>
    <dbReference type="NCBI Taxonomy" id="8355"/>
    <lineage>
        <taxon>Eukaryota</taxon>
        <taxon>Metazoa</taxon>
        <taxon>Chordata</taxon>
        <taxon>Craniata</taxon>
        <taxon>Vertebrata</taxon>
        <taxon>Euteleostomi</taxon>
        <taxon>Amphibia</taxon>
        <taxon>Batrachia</taxon>
        <taxon>Anura</taxon>
        <taxon>Pipoidea</taxon>
        <taxon>Pipidae</taxon>
        <taxon>Xenopodinae</taxon>
        <taxon>Xenopus</taxon>
        <taxon>Xenopus</taxon>
    </lineage>
</organism>
<feature type="compositionally biased region" description="Polar residues" evidence="2">
    <location>
        <begin position="247"/>
        <end position="259"/>
    </location>
</feature>
<evidence type="ECO:0000256" key="2">
    <source>
        <dbReference type="SAM" id="MobiDB-lite"/>
    </source>
</evidence>
<feature type="region of interest" description="Disordered" evidence="2">
    <location>
        <begin position="373"/>
        <end position="509"/>
    </location>
</feature>
<dbReference type="GeneID" id="121400624"/>
<reference evidence="4" key="2">
    <citation type="submission" date="2025-08" db="UniProtKB">
        <authorList>
            <consortium name="RefSeq"/>
        </authorList>
    </citation>
    <scope>IDENTIFICATION</scope>
    <source>
        <strain evidence="4">J_2021</strain>
        <tissue evidence="4">Erythrocytes</tissue>
    </source>
</reference>
<keyword evidence="1" id="KW-0238">DNA-binding</keyword>
<feature type="region of interest" description="Disordered" evidence="2">
    <location>
        <begin position="178"/>
        <end position="320"/>
    </location>
</feature>
<accession>A0A8J1MF16</accession>
<dbReference type="OrthoDB" id="10064229at2759"/>
<dbReference type="PANTHER" id="PTHR33066">
    <property type="entry name" value="INTEGRASE_SAM-LIKE_N DOMAIN-CONTAINING PROTEIN"/>
    <property type="match status" value="1"/>
</dbReference>
<feature type="compositionally biased region" description="Polar residues" evidence="2">
    <location>
        <begin position="494"/>
        <end position="503"/>
    </location>
</feature>
<feature type="region of interest" description="Disordered" evidence="2">
    <location>
        <begin position="572"/>
        <end position="593"/>
    </location>
</feature>
<reference evidence="3" key="1">
    <citation type="submission" date="2024-06" db="UniProtKB">
        <authorList>
            <consortium name="RefSeq"/>
        </authorList>
    </citation>
    <scope>NUCLEOTIDE SEQUENCE [LARGE SCALE GENOMIC DNA]</scope>
    <source>
        <strain evidence="3">J_2021</strain>
    </source>
</reference>
<feature type="compositionally biased region" description="Polar residues" evidence="2">
    <location>
        <begin position="274"/>
        <end position="309"/>
    </location>
</feature>
<dbReference type="AlphaFoldDB" id="A0A8J1MF16"/>
<feature type="compositionally biased region" description="Polar residues" evidence="2">
    <location>
        <begin position="580"/>
        <end position="593"/>
    </location>
</feature>
<evidence type="ECO:0000256" key="1">
    <source>
        <dbReference type="ARBA" id="ARBA00023125"/>
    </source>
</evidence>
<dbReference type="RefSeq" id="XP_041439986.1">
    <property type="nucleotide sequence ID" value="XM_041584052.1"/>
</dbReference>
<feature type="compositionally biased region" description="Polar residues" evidence="2">
    <location>
        <begin position="447"/>
        <end position="467"/>
    </location>
</feature>
<dbReference type="PANTHER" id="PTHR33066:SF2">
    <property type="entry name" value="FILAGGRIN-2-LIKE"/>
    <property type="match status" value="1"/>
</dbReference>
<dbReference type="GO" id="GO:0003677">
    <property type="term" value="F:DNA binding"/>
    <property type="evidence" value="ECO:0007669"/>
    <property type="project" value="UniProtKB-KW"/>
</dbReference>
<name>A0A8J1MF16_XENLA</name>
<dbReference type="Proteomes" id="UP000186698">
    <property type="component" value="Chromosome 2S"/>
</dbReference>
<dbReference type="Gene3D" id="1.10.150.130">
    <property type="match status" value="1"/>
</dbReference>
<gene>
    <name evidence="4" type="primary">LOC121400624</name>
</gene>
<feature type="compositionally biased region" description="Basic residues" evidence="2">
    <location>
        <begin position="400"/>
        <end position="409"/>
    </location>
</feature>
<feature type="compositionally biased region" description="Basic and acidic residues" evidence="2">
    <location>
        <begin position="234"/>
        <end position="246"/>
    </location>
</feature>
<dbReference type="InterPro" id="IPR010998">
    <property type="entry name" value="Integrase_recombinase_N"/>
</dbReference>
<dbReference type="SUPFAM" id="SSF47823">
    <property type="entry name" value="lambda integrase-like, N-terminal domain"/>
    <property type="match status" value="1"/>
</dbReference>
<proteinExistence type="predicted"/>
<evidence type="ECO:0000313" key="3">
    <source>
        <dbReference type="Proteomes" id="UP000186698"/>
    </source>
</evidence>
<sequence length="739" mass="80053">MDEAFFRCMGHRNSDRGLSFRFLKHATRKIPHVQSPPLCSEGSSLCTMYRKVGAIRGNQSSTNQREILRFLLEPIYSTKEGRFSQTCARPQGSQQIHPISTVQDGNVEICHSRDGTGATDDVPGHKGRIPACSNLAPPSPLPTICLPEQTLSICGSPIRIVVRSQGFHQVDGGDSCNVETAGDFRDPLSGRPPVKGQFRIEGQGASKPSSSATPEFRMDHQLVEVQPRSQSQDDIPRPGIRYDHTDCNITHGQAGQDQRSSSTSSVQSKHDSTQGDASTGNNGFSHRGSSICANTSSVSPSQHSNNVERGTSIPPHVLVTSGEGGITVVDEIGESSCRSIVGNTGVDCDINRRQPPGLGGNMGRAVCPRALVSRGSQTTNKYSRAESGKIGPRPVDRPIQRKAHTRPKRQCYDSSVHKSSRRDTKSGGPGRSQTDSSLGGKQLSEIICNTHSRSVQHKSGLSQSESAGSRRMGTASRGVQSADRPVGNPHNRLNGFQKQSKSTKILCPPQGSVSSGGGCHDSELALQSSICLPTSSNATKGPQKDKAISVDSHCSGTVLAPEDLVHRPAGDVNRTADPAGQQTRSPPAGTHITSQSRTLRFDGMAVERSIWRRQGLNEEVILTMIKARKASSSKSYHRVWQSYLNWCKESHFPFLELQLPRILSFLQRGLQLGLKLRSLKVQVSALSILFQSRLANEDLIRTFLQGVAHIVPPFRTPVAGWDLNVVLEALLDPPFEPLS</sequence>
<protein>
    <submittedName>
        <fullName evidence="4">Uncharacterized protein LOC121400624</fullName>
    </submittedName>
</protein>
<evidence type="ECO:0000313" key="4">
    <source>
        <dbReference type="RefSeq" id="XP_041439986.1"/>
    </source>
</evidence>